<gene>
    <name evidence="3" type="ORF">NCTC12872_01224</name>
</gene>
<dbReference type="InterPro" id="IPR009362">
    <property type="entry name" value="YhcG_C"/>
</dbReference>
<organism evidence="3 4">
    <name type="scientific">Phocoenobacter uteri</name>
    <dbReference type="NCBI Taxonomy" id="146806"/>
    <lineage>
        <taxon>Bacteria</taxon>
        <taxon>Pseudomonadati</taxon>
        <taxon>Pseudomonadota</taxon>
        <taxon>Gammaproteobacteria</taxon>
        <taxon>Pasteurellales</taxon>
        <taxon>Pasteurellaceae</taxon>
        <taxon>Phocoenobacter</taxon>
    </lineage>
</organism>
<feature type="domain" description="YhcG N-terminal" evidence="2">
    <location>
        <begin position="19"/>
        <end position="165"/>
    </location>
</feature>
<sequence>MKKQLLSVADSEYKNFIVEIKNKIKHSQLKAAISVNYELLHLYWELGELIVKKQQEYKWGEAFLKELSNDLKKEFPDMKGFSEQNLRSIRYWFSFYSEYLIGLQAVSELEKVKNLVKSIPWGHNQRIMYKCQTVAEALFYVQKTIDNGWSRSVLEHQIESNLYVRNGKAITNFDNRLPEIQSDLAKQTLKDPYNFDFLTLSEHHNEKELENALTSQITEFLLELGAGFSYIGKQVHLKVGESDFYIDLLFYHVKLHCYVVVELKTEKFKPEFAGKLNFYITAVNKQIKTDYDNETIGILICKDKDNIVAEYSLNRIDQPIGVAEYEISEYLENKLKSSLPKIEDIEL</sequence>
<dbReference type="PANTHER" id="PTHR30547:SF5">
    <property type="entry name" value="NUCLEASE YHCG-RELATED"/>
    <property type="match status" value="1"/>
</dbReference>
<dbReference type="PANTHER" id="PTHR30547">
    <property type="entry name" value="UNCHARACTERIZED PROTEIN YHCG-RELATED"/>
    <property type="match status" value="1"/>
</dbReference>
<evidence type="ECO:0000313" key="3">
    <source>
        <dbReference type="EMBL" id="SUB59242.1"/>
    </source>
</evidence>
<dbReference type="Gene3D" id="3.40.1350.10">
    <property type="match status" value="1"/>
</dbReference>
<dbReference type="Proteomes" id="UP000255417">
    <property type="component" value="Unassembled WGS sequence"/>
</dbReference>
<dbReference type="GO" id="GO:0003676">
    <property type="term" value="F:nucleic acid binding"/>
    <property type="evidence" value="ECO:0007669"/>
    <property type="project" value="InterPro"/>
</dbReference>
<dbReference type="InterPro" id="IPR053148">
    <property type="entry name" value="PD-DEXK-like_domain"/>
</dbReference>
<dbReference type="EMBL" id="UGTA01000001">
    <property type="protein sequence ID" value="SUB59242.1"/>
    <property type="molecule type" value="Genomic_DNA"/>
</dbReference>
<reference evidence="3 4" key="1">
    <citation type="submission" date="2018-06" db="EMBL/GenBank/DDBJ databases">
        <authorList>
            <consortium name="Pathogen Informatics"/>
            <person name="Doyle S."/>
        </authorList>
    </citation>
    <scope>NUCLEOTIDE SEQUENCE [LARGE SCALE GENOMIC DNA]</scope>
    <source>
        <strain evidence="3 4">NCTC12872</strain>
    </source>
</reference>
<dbReference type="InterPro" id="IPR041527">
    <property type="entry name" value="YhcG_N"/>
</dbReference>
<dbReference type="Pfam" id="PF17761">
    <property type="entry name" value="DUF1016_N"/>
    <property type="match status" value="1"/>
</dbReference>
<feature type="domain" description="YhcG PDDEXK nuclease" evidence="1">
    <location>
        <begin position="186"/>
        <end position="340"/>
    </location>
</feature>
<proteinExistence type="predicted"/>
<dbReference type="Pfam" id="PF06250">
    <property type="entry name" value="YhcG_C"/>
    <property type="match status" value="1"/>
</dbReference>
<accession>A0A379CA27</accession>
<dbReference type="OrthoDB" id="9801263at2"/>
<keyword evidence="4" id="KW-1185">Reference proteome</keyword>
<evidence type="ECO:0000259" key="1">
    <source>
        <dbReference type="Pfam" id="PF06250"/>
    </source>
</evidence>
<dbReference type="AlphaFoldDB" id="A0A379CA27"/>
<dbReference type="InterPro" id="IPR011856">
    <property type="entry name" value="tRNA_endonuc-like_dom_sf"/>
</dbReference>
<name>A0A379CA27_9PAST</name>
<protein>
    <submittedName>
        <fullName evidence="3">Uncharacterized conserved protein</fullName>
    </submittedName>
</protein>
<dbReference type="RefSeq" id="WP_115315729.1">
    <property type="nucleotide sequence ID" value="NZ_LWIF01000001.1"/>
</dbReference>
<evidence type="ECO:0000259" key="2">
    <source>
        <dbReference type="Pfam" id="PF17761"/>
    </source>
</evidence>
<evidence type="ECO:0000313" key="4">
    <source>
        <dbReference type="Proteomes" id="UP000255417"/>
    </source>
</evidence>